<dbReference type="GO" id="GO:0008270">
    <property type="term" value="F:zinc ion binding"/>
    <property type="evidence" value="ECO:0007669"/>
    <property type="project" value="InterPro"/>
</dbReference>
<organism evidence="4 5">
    <name type="scientific">Fusarium kuroshium</name>
    <dbReference type="NCBI Taxonomy" id="2010991"/>
    <lineage>
        <taxon>Eukaryota</taxon>
        <taxon>Fungi</taxon>
        <taxon>Dikarya</taxon>
        <taxon>Ascomycota</taxon>
        <taxon>Pezizomycotina</taxon>
        <taxon>Sordariomycetes</taxon>
        <taxon>Hypocreomycetidae</taxon>
        <taxon>Hypocreales</taxon>
        <taxon>Nectriaceae</taxon>
        <taxon>Fusarium</taxon>
        <taxon>Fusarium solani species complex</taxon>
    </lineage>
</organism>
<accession>A0A3M2SQ27</accession>
<dbReference type="CDD" id="cd00067">
    <property type="entry name" value="GAL4"/>
    <property type="match status" value="1"/>
</dbReference>
<dbReference type="InterPro" id="IPR001138">
    <property type="entry name" value="Zn2Cys6_DnaBD"/>
</dbReference>
<gene>
    <name evidence="4" type="ORF">CDV36_000678</name>
</gene>
<dbReference type="PROSITE" id="PS00463">
    <property type="entry name" value="ZN2_CY6_FUNGAL_1"/>
    <property type="match status" value="1"/>
</dbReference>
<evidence type="ECO:0000256" key="2">
    <source>
        <dbReference type="SAM" id="MobiDB-lite"/>
    </source>
</evidence>
<name>A0A3M2SQ27_9HYPO</name>
<dbReference type="SUPFAM" id="SSF57701">
    <property type="entry name" value="Zn2/Cys6 DNA-binding domain"/>
    <property type="match status" value="1"/>
</dbReference>
<evidence type="ECO:0000313" key="5">
    <source>
        <dbReference type="Proteomes" id="UP000277212"/>
    </source>
</evidence>
<dbReference type="EMBL" id="NKUJ01000006">
    <property type="protein sequence ID" value="RMJ19677.1"/>
    <property type="molecule type" value="Genomic_DNA"/>
</dbReference>
<dbReference type="Proteomes" id="UP000277212">
    <property type="component" value="Unassembled WGS sequence"/>
</dbReference>
<evidence type="ECO:0000259" key="3">
    <source>
        <dbReference type="PROSITE" id="PS50048"/>
    </source>
</evidence>
<keyword evidence="5" id="KW-1185">Reference proteome</keyword>
<evidence type="ECO:0000256" key="1">
    <source>
        <dbReference type="ARBA" id="ARBA00023242"/>
    </source>
</evidence>
<dbReference type="PROSITE" id="PS50048">
    <property type="entry name" value="ZN2_CY6_FUNGAL_2"/>
    <property type="match status" value="1"/>
</dbReference>
<keyword evidence="1" id="KW-0539">Nucleus</keyword>
<comment type="caution">
    <text evidence="4">The sequence shown here is derived from an EMBL/GenBank/DDBJ whole genome shotgun (WGS) entry which is preliminary data.</text>
</comment>
<dbReference type="OrthoDB" id="2328572at2759"/>
<evidence type="ECO:0000313" key="4">
    <source>
        <dbReference type="EMBL" id="RMJ19677.1"/>
    </source>
</evidence>
<dbReference type="Pfam" id="PF00172">
    <property type="entry name" value="Zn_clus"/>
    <property type="match status" value="1"/>
</dbReference>
<feature type="compositionally biased region" description="Polar residues" evidence="2">
    <location>
        <begin position="168"/>
        <end position="178"/>
    </location>
</feature>
<dbReference type="GO" id="GO:0000981">
    <property type="term" value="F:DNA-binding transcription factor activity, RNA polymerase II-specific"/>
    <property type="evidence" value="ECO:0007669"/>
    <property type="project" value="InterPro"/>
</dbReference>
<dbReference type="AlphaFoldDB" id="A0A3M2SQ27"/>
<protein>
    <recommendedName>
        <fullName evidence="3">Zn(2)-C6 fungal-type domain-containing protein</fullName>
    </recommendedName>
</protein>
<dbReference type="InterPro" id="IPR036864">
    <property type="entry name" value="Zn2-C6_fun-type_DNA-bd_sf"/>
</dbReference>
<feature type="region of interest" description="Disordered" evidence="2">
    <location>
        <begin position="168"/>
        <end position="187"/>
    </location>
</feature>
<dbReference type="STRING" id="2010991.A0A3M2SQ27"/>
<feature type="domain" description="Zn(2)-C6 fungal-type" evidence="3">
    <location>
        <begin position="15"/>
        <end position="45"/>
    </location>
</feature>
<reference evidence="4 5" key="1">
    <citation type="submission" date="2017-06" db="EMBL/GenBank/DDBJ databases">
        <title>Comparative genomic analysis of Ambrosia Fusariam Clade fungi.</title>
        <authorList>
            <person name="Stajich J.E."/>
            <person name="Carrillo J."/>
            <person name="Kijimoto T."/>
            <person name="Eskalen A."/>
            <person name="O'Donnell K."/>
            <person name="Kasson M."/>
        </authorList>
    </citation>
    <scope>NUCLEOTIDE SEQUENCE [LARGE SCALE GENOMIC DNA]</scope>
    <source>
        <strain evidence="4">UCR3666</strain>
    </source>
</reference>
<dbReference type="Gene3D" id="4.10.240.10">
    <property type="entry name" value="Zn(2)-C6 fungal-type DNA-binding domain"/>
    <property type="match status" value="1"/>
</dbReference>
<dbReference type="PRINTS" id="PR00755">
    <property type="entry name" value="AFLATOXINBRP"/>
</dbReference>
<dbReference type="SMART" id="SM00066">
    <property type="entry name" value="GAL4"/>
    <property type="match status" value="1"/>
</dbReference>
<proteinExistence type="predicted"/>
<sequence>MSNMPGGKPPRMRSACTACHAAKVRCTGEKTGCKRCLQADLTCTYEVSLVGRMTRKRRRQRCHGRAHHVDDETPAEYLHPLSRSVSCGDQDCLDPCKLAISSPCCYDDPSAQQPYDHALDQTRNDNPQSQYPTVELRNNSAYGPFNSEIECILPCLRQADILPLSPDSTWLSPSTSGSPPKEQWSPEPQITSVISELSTMLESLETQTRAKSRGLDEILQSNRGCMTSLGRILNTSEYSTYRSGGILVVSALELIIYSFEEAVKSQGWGSESSSLTCRNLSSVKFGAFEVDPEEQVAIAKRIVSKEVKNCLEI</sequence>